<accession>A0ABX1II01</accession>
<keyword evidence="2" id="KW-0489">Methyltransferase</keyword>
<dbReference type="InterPro" id="IPR029063">
    <property type="entry name" value="SAM-dependent_MTases_sf"/>
</dbReference>
<dbReference type="RefSeq" id="WP_168372499.1">
    <property type="nucleotide sequence ID" value="NZ_JAAXMD010000024.1"/>
</dbReference>
<feature type="domain" description="Methyltransferase" evidence="1">
    <location>
        <begin position="45"/>
        <end position="144"/>
    </location>
</feature>
<dbReference type="InterPro" id="IPR041698">
    <property type="entry name" value="Methyltransf_25"/>
</dbReference>
<dbReference type="EMBL" id="JAAXMD010000024">
    <property type="protein sequence ID" value="NKQ23837.1"/>
    <property type="molecule type" value="Genomic_DNA"/>
</dbReference>
<protein>
    <submittedName>
        <fullName evidence="2">Class I SAM-dependent methyltransferase</fullName>
    </submittedName>
</protein>
<proteinExistence type="predicted"/>
<evidence type="ECO:0000313" key="2">
    <source>
        <dbReference type="EMBL" id="NKQ23837.1"/>
    </source>
</evidence>
<comment type="caution">
    <text evidence="2">The sequence shown here is derived from an EMBL/GenBank/DDBJ whole genome shotgun (WGS) entry which is preliminary data.</text>
</comment>
<keyword evidence="3" id="KW-1185">Reference proteome</keyword>
<keyword evidence="2" id="KW-0808">Transferase</keyword>
<dbReference type="Pfam" id="PF13649">
    <property type="entry name" value="Methyltransf_25"/>
    <property type="match status" value="1"/>
</dbReference>
<dbReference type="GO" id="GO:0008168">
    <property type="term" value="F:methyltransferase activity"/>
    <property type="evidence" value="ECO:0007669"/>
    <property type="project" value="UniProtKB-KW"/>
</dbReference>
<dbReference type="Proteomes" id="UP000744032">
    <property type="component" value="Unassembled WGS sequence"/>
</dbReference>
<sequence length="218" mass="23497">MDWHTWHRAYDTPDSYLSRRLALVRARVAEALDDAPDGPLRAVSVCAGQGRDLIGVLAGHPRRDDVRARLVELDERNVAHARRAAAEAGLDRVEVVAGDASATDAYAGTAPADLVLLCGVLGNLTDADARRALDHCALLCRPGGVLVWTRTRHHDTGVCGWLEERGFVPLWVSGPEVPYGVGAHRYAGPGGPWPAGRRMFTFVGYDALHGRPGPPPHP</sequence>
<dbReference type="CDD" id="cd02440">
    <property type="entry name" value="AdoMet_MTases"/>
    <property type="match status" value="1"/>
</dbReference>
<dbReference type="Gene3D" id="3.40.50.150">
    <property type="entry name" value="Vaccinia Virus protein VP39"/>
    <property type="match status" value="1"/>
</dbReference>
<dbReference type="SUPFAM" id="SSF53335">
    <property type="entry name" value="S-adenosyl-L-methionine-dependent methyltransferases"/>
    <property type="match status" value="1"/>
</dbReference>
<dbReference type="GO" id="GO:0032259">
    <property type="term" value="P:methylation"/>
    <property type="evidence" value="ECO:0007669"/>
    <property type="project" value="UniProtKB-KW"/>
</dbReference>
<organism evidence="2 3">
    <name type="scientific">Streptomyces galbus</name>
    <dbReference type="NCBI Taxonomy" id="33898"/>
    <lineage>
        <taxon>Bacteria</taxon>
        <taxon>Bacillati</taxon>
        <taxon>Actinomycetota</taxon>
        <taxon>Actinomycetes</taxon>
        <taxon>Kitasatosporales</taxon>
        <taxon>Streptomycetaceae</taxon>
        <taxon>Streptomyces</taxon>
    </lineage>
</organism>
<evidence type="ECO:0000259" key="1">
    <source>
        <dbReference type="Pfam" id="PF13649"/>
    </source>
</evidence>
<gene>
    <name evidence="2" type="ORF">HF200_04990</name>
</gene>
<name>A0ABX1II01_STRGB</name>
<evidence type="ECO:0000313" key="3">
    <source>
        <dbReference type="Proteomes" id="UP000744032"/>
    </source>
</evidence>
<reference evidence="2 3" key="1">
    <citation type="submission" date="2020-04" db="EMBL/GenBank/DDBJ databases">
        <title>Genome sequence of Streptomyces galbus strain I339.</title>
        <authorList>
            <person name="Silva E.A.N."/>
            <person name="Merces M."/>
            <person name="Castelo Branco A.P.O.T."/>
            <person name="Vasconcelos P.C."/>
            <person name="Costa N.P."/>
            <person name="Marinho G.C.S."/>
            <person name="Oliveira C.J.B."/>
            <person name="Araujo D."/>
            <person name="Rodrigues Junior V.S."/>
            <person name="Almeida R."/>
            <person name="Silva Filho U.R."/>
            <person name="Andrade A.S.A."/>
            <person name="Cibulski S.P."/>
        </authorList>
    </citation>
    <scope>NUCLEOTIDE SEQUENCE [LARGE SCALE GENOMIC DNA]</scope>
    <source>
        <strain evidence="2 3">I339</strain>
    </source>
</reference>